<dbReference type="AlphaFoldDB" id="A0A841GYG0"/>
<dbReference type="SMART" id="SM00530">
    <property type="entry name" value="HTH_XRE"/>
    <property type="match status" value="1"/>
</dbReference>
<dbReference type="Gene3D" id="1.10.260.40">
    <property type="entry name" value="lambda repressor-like DNA-binding domains"/>
    <property type="match status" value="1"/>
</dbReference>
<reference evidence="2 3" key="1">
    <citation type="submission" date="2020-08" db="EMBL/GenBank/DDBJ databases">
        <title>Genomic Encyclopedia of Type Strains, Phase IV (KMG-IV): sequencing the most valuable type-strain genomes for metagenomic binning, comparative biology and taxonomic classification.</title>
        <authorList>
            <person name="Goeker M."/>
        </authorList>
    </citation>
    <scope>NUCLEOTIDE SEQUENCE [LARGE SCALE GENOMIC DNA]</scope>
    <source>
        <strain evidence="2 3">DSM 29007</strain>
    </source>
</reference>
<dbReference type="CDD" id="cd00093">
    <property type="entry name" value="HTH_XRE"/>
    <property type="match status" value="1"/>
</dbReference>
<gene>
    <name evidence="2" type="ORF">HNQ61_002437</name>
</gene>
<sequence length="106" mass="12198">MLPVELRTPNEITRLVAARVRELRLNRGWTQQELADRAGVTLATYRRFERTGRIAFDRLLKIAVVLDARSGFDQLFTLPPARSLAELAARSEPMTRQRGRRRLAEP</sequence>
<accession>A0A841GYG0</accession>
<protein>
    <submittedName>
        <fullName evidence="2">Transcriptional regulator with XRE-family HTH domain</fullName>
    </submittedName>
</protein>
<dbReference type="SUPFAM" id="SSF47413">
    <property type="entry name" value="lambda repressor-like DNA-binding domains"/>
    <property type="match status" value="1"/>
</dbReference>
<dbReference type="EMBL" id="JACHIA010000006">
    <property type="protein sequence ID" value="MBB6070815.1"/>
    <property type="molecule type" value="Genomic_DNA"/>
</dbReference>
<dbReference type="InterPro" id="IPR001387">
    <property type="entry name" value="Cro/C1-type_HTH"/>
</dbReference>
<dbReference type="Pfam" id="PF01381">
    <property type="entry name" value="HTH_3"/>
    <property type="match status" value="1"/>
</dbReference>
<proteinExistence type="predicted"/>
<keyword evidence="3" id="KW-1185">Reference proteome</keyword>
<feature type="domain" description="HTH cro/C1-type" evidence="1">
    <location>
        <begin position="20"/>
        <end position="72"/>
    </location>
</feature>
<dbReference type="InterPro" id="IPR010982">
    <property type="entry name" value="Lambda_DNA-bd_dom_sf"/>
</dbReference>
<name>A0A841GYG0_9BACT</name>
<evidence type="ECO:0000259" key="1">
    <source>
        <dbReference type="PROSITE" id="PS50943"/>
    </source>
</evidence>
<comment type="caution">
    <text evidence="2">The sequence shown here is derived from an EMBL/GenBank/DDBJ whole genome shotgun (WGS) entry which is preliminary data.</text>
</comment>
<organism evidence="2 3">
    <name type="scientific">Longimicrobium terrae</name>
    <dbReference type="NCBI Taxonomy" id="1639882"/>
    <lineage>
        <taxon>Bacteria</taxon>
        <taxon>Pseudomonadati</taxon>
        <taxon>Gemmatimonadota</taxon>
        <taxon>Longimicrobiia</taxon>
        <taxon>Longimicrobiales</taxon>
        <taxon>Longimicrobiaceae</taxon>
        <taxon>Longimicrobium</taxon>
    </lineage>
</organism>
<dbReference type="PROSITE" id="PS50943">
    <property type="entry name" value="HTH_CROC1"/>
    <property type="match status" value="1"/>
</dbReference>
<dbReference type="RefSeq" id="WP_170033143.1">
    <property type="nucleotide sequence ID" value="NZ_JABDTL010000001.1"/>
</dbReference>
<evidence type="ECO:0000313" key="2">
    <source>
        <dbReference type="EMBL" id="MBB6070815.1"/>
    </source>
</evidence>
<dbReference type="Proteomes" id="UP000582837">
    <property type="component" value="Unassembled WGS sequence"/>
</dbReference>
<dbReference type="GO" id="GO:0003677">
    <property type="term" value="F:DNA binding"/>
    <property type="evidence" value="ECO:0007669"/>
    <property type="project" value="InterPro"/>
</dbReference>
<evidence type="ECO:0000313" key="3">
    <source>
        <dbReference type="Proteomes" id="UP000582837"/>
    </source>
</evidence>